<keyword evidence="2" id="KW-1185">Reference proteome</keyword>
<name>A0A370I8M9_9NOCA</name>
<dbReference type="Proteomes" id="UP000254869">
    <property type="component" value="Unassembled WGS sequence"/>
</dbReference>
<dbReference type="STRING" id="1210086.GCA_001613105_03834"/>
<gene>
    <name evidence="1" type="ORF">DFR76_104217</name>
</gene>
<accession>A0A370I8M9</accession>
<dbReference type="Pfam" id="PF19409">
    <property type="entry name" value="Thiopep_pre"/>
    <property type="match status" value="1"/>
</dbReference>
<dbReference type="EMBL" id="QQBC01000004">
    <property type="protein sequence ID" value="RDI66471.1"/>
    <property type="molecule type" value="Genomic_DNA"/>
</dbReference>
<reference evidence="1 2" key="1">
    <citation type="submission" date="2018-07" db="EMBL/GenBank/DDBJ databases">
        <title>Genomic Encyclopedia of Type Strains, Phase IV (KMG-IV): sequencing the most valuable type-strain genomes for metagenomic binning, comparative biology and taxonomic classification.</title>
        <authorList>
            <person name="Goeker M."/>
        </authorList>
    </citation>
    <scope>NUCLEOTIDE SEQUENCE [LARGE SCALE GENOMIC DNA]</scope>
    <source>
        <strain evidence="1 2">DSM 44290</strain>
    </source>
</reference>
<proteinExistence type="predicted"/>
<evidence type="ECO:0000313" key="1">
    <source>
        <dbReference type="EMBL" id="RDI66471.1"/>
    </source>
</evidence>
<evidence type="ECO:0008006" key="3">
    <source>
        <dbReference type="Google" id="ProtNLM"/>
    </source>
</evidence>
<sequence length="59" mass="6341">MSAQGKDPNEIRRRFEELPMEVFQLDGSGLPIESLTDGHGMTEVGASCTSCVCICSCCT</sequence>
<dbReference type="RefSeq" id="WP_067999479.1">
    <property type="nucleotide sequence ID" value="NZ_QQBC01000004.1"/>
</dbReference>
<organism evidence="1 2">
    <name type="scientific">Nocardia pseudobrasiliensis</name>
    <dbReference type="NCBI Taxonomy" id="45979"/>
    <lineage>
        <taxon>Bacteria</taxon>
        <taxon>Bacillati</taxon>
        <taxon>Actinomycetota</taxon>
        <taxon>Actinomycetes</taxon>
        <taxon>Mycobacteriales</taxon>
        <taxon>Nocardiaceae</taxon>
        <taxon>Nocardia</taxon>
    </lineage>
</organism>
<evidence type="ECO:0000313" key="2">
    <source>
        <dbReference type="Proteomes" id="UP000254869"/>
    </source>
</evidence>
<comment type="caution">
    <text evidence="1">The sequence shown here is derived from an EMBL/GenBank/DDBJ whole genome shotgun (WGS) entry which is preliminary data.</text>
</comment>
<protein>
    <recommendedName>
        <fullName evidence="3">Thiazolylpeptide-type bacteriocin</fullName>
    </recommendedName>
</protein>
<dbReference type="AlphaFoldDB" id="A0A370I8M9"/>
<dbReference type="NCBIfam" id="NF033399">
    <property type="entry name" value="thiazolyl_GetA"/>
    <property type="match status" value="1"/>
</dbReference>